<reference evidence="3" key="1">
    <citation type="submission" date="2022-08" db="EMBL/GenBank/DDBJ databases">
        <authorList>
            <person name="Gutierrez-Valencia J."/>
        </authorList>
    </citation>
    <scope>NUCLEOTIDE SEQUENCE</scope>
</reference>
<dbReference type="Pfam" id="PF01738">
    <property type="entry name" value="DLH"/>
    <property type="match status" value="1"/>
</dbReference>
<evidence type="ECO:0000259" key="2">
    <source>
        <dbReference type="Pfam" id="PF01738"/>
    </source>
</evidence>
<dbReference type="SUPFAM" id="SSF53474">
    <property type="entry name" value="alpha/beta-Hydrolases"/>
    <property type="match status" value="1"/>
</dbReference>
<evidence type="ECO:0000313" key="3">
    <source>
        <dbReference type="EMBL" id="CAI0447825.1"/>
    </source>
</evidence>
<comment type="caution">
    <text evidence="3">The sequence shown here is derived from an EMBL/GenBank/DDBJ whole genome shotgun (WGS) entry which is preliminary data.</text>
</comment>
<evidence type="ECO:0000256" key="1">
    <source>
        <dbReference type="SAM" id="MobiDB-lite"/>
    </source>
</evidence>
<proteinExistence type="predicted"/>
<dbReference type="AlphaFoldDB" id="A0AAV0MQ26"/>
<evidence type="ECO:0000313" key="4">
    <source>
        <dbReference type="Proteomes" id="UP001154282"/>
    </source>
</evidence>
<dbReference type="GO" id="GO:0016787">
    <property type="term" value="F:hydrolase activity"/>
    <property type="evidence" value="ECO:0007669"/>
    <property type="project" value="InterPro"/>
</dbReference>
<dbReference type="Gene3D" id="3.40.50.1820">
    <property type="entry name" value="alpha/beta hydrolase"/>
    <property type="match status" value="1"/>
</dbReference>
<dbReference type="EMBL" id="CAMGYJ010000007">
    <property type="protein sequence ID" value="CAI0447825.1"/>
    <property type="molecule type" value="Genomic_DNA"/>
</dbReference>
<sequence>MPACFSLTETRNWCYRSAFSSSGLRSTVSDLQDGTVIHCWARSLMRALQRQPSPVRKLSVVGLSYGGFVGYSMAAQFRDAVDRVVICCSFPLLLLKSMCGEFTEEKKDLLKAIPKGRRLSDIPKISQPTLIIWGEKDQVFPVELAYRMKRHVGENAELQVIKNAGHAFNVEKPKEFVKLLRTFLVDSYSSKLPASGNDSNPNHKHTEECNGTATASH</sequence>
<name>A0AAV0MQ26_9ROSI</name>
<dbReference type="PANTHER" id="PTHR43139">
    <property type="entry name" value="SI:DKEY-122A22.2"/>
    <property type="match status" value="1"/>
</dbReference>
<gene>
    <name evidence="3" type="ORF">LITE_LOCUS29552</name>
</gene>
<feature type="region of interest" description="Disordered" evidence="1">
    <location>
        <begin position="192"/>
        <end position="217"/>
    </location>
</feature>
<accession>A0AAV0MQ26</accession>
<dbReference type="Proteomes" id="UP001154282">
    <property type="component" value="Unassembled WGS sequence"/>
</dbReference>
<dbReference type="InterPro" id="IPR029058">
    <property type="entry name" value="AB_hydrolase_fold"/>
</dbReference>
<dbReference type="InterPro" id="IPR052370">
    <property type="entry name" value="Meta-cleavage_hydrolase"/>
</dbReference>
<feature type="domain" description="Dienelactone hydrolase" evidence="2">
    <location>
        <begin position="45"/>
        <end position="174"/>
    </location>
</feature>
<dbReference type="InterPro" id="IPR002925">
    <property type="entry name" value="Dienelactn_hydro"/>
</dbReference>
<keyword evidence="4" id="KW-1185">Reference proteome</keyword>
<organism evidence="3 4">
    <name type="scientific">Linum tenue</name>
    <dbReference type="NCBI Taxonomy" id="586396"/>
    <lineage>
        <taxon>Eukaryota</taxon>
        <taxon>Viridiplantae</taxon>
        <taxon>Streptophyta</taxon>
        <taxon>Embryophyta</taxon>
        <taxon>Tracheophyta</taxon>
        <taxon>Spermatophyta</taxon>
        <taxon>Magnoliopsida</taxon>
        <taxon>eudicotyledons</taxon>
        <taxon>Gunneridae</taxon>
        <taxon>Pentapetalae</taxon>
        <taxon>rosids</taxon>
        <taxon>fabids</taxon>
        <taxon>Malpighiales</taxon>
        <taxon>Linaceae</taxon>
        <taxon>Linum</taxon>
    </lineage>
</organism>
<dbReference type="PANTHER" id="PTHR43139:SF59">
    <property type="entry name" value="ALPHA_BETA-HYDROLASES SUPERFAMILY PROTEIN"/>
    <property type="match status" value="1"/>
</dbReference>
<protein>
    <recommendedName>
        <fullName evidence="2">Dienelactone hydrolase domain-containing protein</fullName>
    </recommendedName>
</protein>